<dbReference type="EMBL" id="LCZI01000157">
    <property type="protein sequence ID" value="KKZ67975.1"/>
    <property type="molecule type" value="Genomic_DNA"/>
</dbReference>
<dbReference type="Gene3D" id="1.25.40.120">
    <property type="entry name" value="Protein prenylyltransferase"/>
    <property type="match status" value="1"/>
</dbReference>
<dbReference type="GO" id="GO:0005968">
    <property type="term" value="C:Rab-protein geranylgeranyltransferase complex"/>
    <property type="evidence" value="ECO:0007669"/>
    <property type="project" value="TreeGrafter"/>
</dbReference>
<keyword evidence="3 6" id="KW-0808">Transferase</keyword>
<name>A0A0G2ICI4_9EURO</name>
<dbReference type="PANTHER" id="PTHR11129">
    <property type="entry name" value="PROTEIN FARNESYLTRANSFERASE ALPHA SUBUNIT/RAB GERANYLGERANYL TRANSFERASE ALPHA SUBUNIT"/>
    <property type="match status" value="1"/>
</dbReference>
<dbReference type="PANTHER" id="PTHR11129:SF2">
    <property type="entry name" value="GERANYLGERANYL TRANSFERASE TYPE-2 SUBUNIT ALPHA"/>
    <property type="match status" value="1"/>
</dbReference>
<dbReference type="AlphaFoldDB" id="A0A0G2ICI4"/>
<dbReference type="SUPFAM" id="SSF48439">
    <property type="entry name" value="Protein prenylyltransferase"/>
    <property type="match status" value="1"/>
</dbReference>
<dbReference type="Proteomes" id="UP000034164">
    <property type="component" value="Unassembled WGS sequence"/>
</dbReference>
<keyword evidence="2 6" id="KW-0637">Prenyltransferase</keyword>
<comment type="caution">
    <text evidence="7">The sequence shown here is derived from an EMBL/GenBank/DDBJ whole genome shotgun (WGS) entry which is preliminary data.</text>
</comment>
<comment type="similarity">
    <text evidence="1 6">Belongs to the protein prenyltransferase subunit alpha family.</text>
</comment>
<comment type="function">
    <text evidence="6">Catalyzes the transfer of a geranyl-geranyl moiety from geranyl-geranyl pyrophosphate to cysteines occuring in specific C-terminal amino acid sequences.</text>
</comment>
<gene>
    <name evidence="7" type="ORF">EMCG_06316</name>
</gene>
<evidence type="ECO:0000256" key="3">
    <source>
        <dbReference type="ARBA" id="ARBA00022679"/>
    </source>
</evidence>
<proteinExistence type="inferred from homology"/>
<dbReference type="GO" id="GO:0004663">
    <property type="term" value="F:Rab geranylgeranyltransferase activity"/>
    <property type="evidence" value="ECO:0007669"/>
    <property type="project" value="UniProtKB-UniRule"/>
</dbReference>
<evidence type="ECO:0000256" key="5">
    <source>
        <dbReference type="ARBA" id="ARBA00047658"/>
    </source>
</evidence>
<dbReference type="EC" id="2.5.1.60" evidence="6"/>
<organism evidence="7 8">
    <name type="scientific">[Emmonsia] crescens</name>
    <dbReference type="NCBI Taxonomy" id="73230"/>
    <lineage>
        <taxon>Eukaryota</taxon>
        <taxon>Fungi</taxon>
        <taxon>Dikarya</taxon>
        <taxon>Ascomycota</taxon>
        <taxon>Pezizomycotina</taxon>
        <taxon>Eurotiomycetes</taxon>
        <taxon>Eurotiomycetidae</taxon>
        <taxon>Onygenales</taxon>
        <taxon>Ajellomycetaceae</taxon>
        <taxon>Emergomyces</taxon>
    </lineage>
</organism>
<evidence type="ECO:0000256" key="4">
    <source>
        <dbReference type="ARBA" id="ARBA00022737"/>
    </source>
</evidence>
<evidence type="ECO:0000313" key="7">
    <source>
        <dbReference type="EMBL" id="KKZ67975.1"/>
    </source>
</evidence>
<keyword evidence="4" id="KW-0677">Repeat</keyword>
<dbReference type="OrthoDB" id="1658at2759"/>
<protein>
    <recommendedName>
        <fullName evidence="6">Geranylgeranyl transferase type-2 subunit alpha</fullName>
        <ecNumber evidence="6">2.5.1.60</ecNumber>
    </recommendedName>
    <alternativeName>
        <fullName evidence="6">Geranylgeranyl transferase type II subunit alpha</fullName>
    </alternativeName>
</protein>
<evidence type="ECO:0000256" key="2">
    <source>
        <dbReference type="ARBA" id="ARBA00022602"/>
    </source>
</evidence>
<reference evidence="8" key="1">
    <citation type="journal article" date="2015" name="PLoS Genet.">
        <title>The dynamic genome and transcriptome of the human fungal pathogen Blastomyces and close relative Emmonsia.</title>
        <authorList>
            <person name="Munoz J.F."/>
            <person name="Gauthier G.M."/>
            <person name="Desjardins C.A."/>
            <person name="Gallo J.E."/>
            <person name="Holder J."/>
            <person name="Sullivan T.D."/>
            <person name="Marty A.J."/>
            <person name="Carmen J.C."/>
            <person name="Chen Z."/>
            <person name="Ding L."/>
            <person name="Gujja S."/>
            <person name="Magrini V."/>
            <person name="Misas E."/>
            <person name="Mitreva M."/>
            <person name="Priest M."/>
            <person name="Saif S."/>
            <person name="Whiston E.A."/>
            <person name="Young S."/>
            <person name="Zeng Q."/>
            <person name="Goldman W.E."/>
            <person name="Mardis E.R."/>
            <person name="Taylor J.W."/>
            <person name="McEwen J.G."/>
            <person name="Clay O.K."/>
            <person name="Klein B.S."/>
            <person name="Cuomo C.A."/>
        </authorList>
    </citation>
    <scope>NUCLEOTIDE SEQUENCE [LARGE SCALE GENOMIC DNA]</scope>
    <source>
        <strain evidence="8">UAMH 3008</strain>
    </source>
</reference>
<accession>A0A0G2ICI4</accession>
<dbReference type="GO" id="GO:0097354">
    <property type="term" value="P:prenylation"/>
    <property type="evidence" value="ECO:0007669"/>
    <property type="project" value="UniProtKB-UniRule"/>
</dbReference>
<evidence type="ECO:0000313" key="8">
    <source>
        <dbReference type="Proteomes" id="UP000034164"/>
    </source>
</evidence>
<dbReference type="VEuPathDB" id="FungiDB:EMCG_06316"/>
<dbReference type="InterPro" id="IPR002088">
    <property type="entry name" value="Prenyl_trans_a"/>
</dbReference>
<evidence type="ECO:0000256" key="1">
    <source>
        <dbReference type="ARBA" id="ARBA00006734"/>
    </source>
</evidence>
<dbReference type="PROSITE" id="PS51147">
    <property type="entry name" value="PFTA"/>
    <property type="match status" value="4"/>
</dbReference>
<dbReference type="Pfam" id="PF01239">
    <property type="entry name" value="PPTA"/>
    <property type="match status" value="4"/>
</dbReference>
<comment type="catalytic activity">
    <reaction evidence="5 6">
        <text>geranylgeranyl diphosphate + L-cysteinyl-[protein] = S-geranylgeranyl-L-cysteinyl-[protein] + diphosphate</text>
        <dbReference type="Rhea" id="RHEA:21240"/>
        <dbReference type="Rhea" id="RHEA-COMP:10131"/>
        <dbReference type="Rhea" id="RHEA-COMP:11537"/>
        <dbReference type="ChEBI" id="CHEBI:29950"/>
        <dbReference type="ChEBI" id="CHEBI:33019"/>
        <dbReference type="ChEBI" id="CHEBI:57533"/>
        <dbReference type="ChEBI" id="CHEBI:86021"/>
        <dbReference type="EC" id="2.5.1.60"/>
    </reaction>
</comment>
<sequence length="405" mass="46478">MDEAEVGGSHHGVASRADSDKSYLSLSSKVSLLYFPSPIHGIPRHGSSGQRTEGARQKELQKIQAYNELVRIVNSQRAEPDFSTEALNKTSELLTRNPEYYTIWNTRRLILQHKFSKATSSTDGESSDDRIKNIIKADLQFLFPLLRGYPKCYWIWNHRLWDLEQTTLLLPTAVSRSFWQEELALVGKMLSLDSRNFHGWGYRRQVISALEELASNDDQRKDNSEEAPAPKSMAKAELDYTTKMIGTNLSNFSAWHSRTQLILRLLNEQSASDEERKKMLDDELKLIHRALIDPYDQSLWFYHQNLMCIFDPPLASGTMAPNLIDADRLAYLENEVEAITEMLDGEEDCRWIYQALINCSVIISRIEGGMSTTMKQRISGWVCELKRLDPLRQGRWLDLEASLSL</sequence>
<evidence type="ECO:0000256" key="6">
    <source>
        <dbReference type="RuleBase" id="RU367120"/>
    </source>
</evidence>